<dbReference type="Pfam" id="PF08238">
    <property type="entry name" value="Sel1"/>
    <property type="match status" value="2"/>
</dbReference>
<dbReference type="AlphaFoldDB" id="A0A1L3ZSH1"/>
<feature type="region of interest" description="Disordered" evidence="1">
    <location>
        <begin position="180"/>
        <end position="210"/>
    </location>
</feature>
<dbReference type="SUPFAM" id="SSF81901">
    <property type="entry name" value="HCP-like"/>
    <property type="match status" value="1"/>
</dbReference>
<dbReference type="GO" id="GO:0042834">
    <property type="term" value="F:peptidoglycan binding"/>
    <property type="evidence" value="ECO:0007669"/>
    <property type="project" value="InterPro"/>
</dbReference>
<dbReference type="Gene3D" id="1.25.40.10">
    <property type="entry name" value="Tetratricopeptide repeat domain"/>
    <property type="match status" value="1"/>
</dbReference>
<evidence type="ECO:0000259" key="3">
    <source>
        <dbReference type="PROSITE" id="PS51724"/>
    </source>
</evidence>
<name>A0A1L3ZSH1_9SPHN</name>
<dbReference type="EMBL" id="CP018221">
    <property type="protein sequence ID" value="API58581.1"/>
    <property type="molecule type" value="Genomic_DNA"/>
</dbReference>
<accession>A0A1L3ZSH1</accession>
<evidence type="ECO:0000256" key="1">
    <source>
        <dbReference type="SAM" id="MobiDB-lite"/>
    </source>
</evidence>
<feature type="chain" id="PRO_5012453655" description="SPOR domain-containing protein" evidence="2">
    <location>
        <begin position="25"/>
        <end position="291"/>
    </location>
</feature>
<dbReference type="InterPro" id="IPR007730">
    <property type="entry name" value="SPOR-like_dom"/>
</dbReference>
<evidence type="ECO:0000313" key="5">
    <source>
        <dbReference type="Proteomes" id="UP000182063"/>
    </source>
</evidence>
<dbReference type="InterPro" id="IPR006597">
    <property type="entry name" value="Sel1-like"/>
</dbReference>
<dbReference type="PROSITE" id="PS51724">
    <property type="entry name" value="SPOR"/>
    <property type="match status" value="1"/>
</dbReference>
<dbReference type="SUPFAM" id="SSF110997">
    <property type="entry name" value="Sporulation related repeat"/>
    <property type="match status" value="1"/>
</dbReference>
<evidence type="ECO:0000256" key="2">
    <source>
        <dbReference type="SAM" id="SignalP"/>
    </source>
</evidence>
<proteinExistence type="predicted"/>
<dbReference type="Proteomes" id="UP000182063">
    <property type="component" value="Chromosome"/>
</dbReference>
<protein>
    <recommendedName>
        <fullName evidence="3">SPOR domain-containing protein</fullName>
    </recommendedName>
</protein>
<dbReference type="STRING" id="1921510.BSL82_04010"/>
<dbReference type="InterPro" id="IPR052748">
    <property type="entry name" value="ISR_Activator"/>
</dbReference>
<keyword evidence="5" id="KW-1185">Reference proteome</keyword>
<sequence length="291" mass="30779">MDMRSVRSWLALAIAAGLATPALAGVEDGVRKWRAGDYAGAVAEWKEPAAKGNRDAQFNLGQAYKLGRGVAADPQKAIEFYRKAADQGHEPAEANLGWILFQTGRREEALPMLQRAAGRGDAHSQYLLGVAYFNGDVVPKDWFRAYRLMTAAAASGLPQARDALNAMDARIPLADRQRALASVDKPPARRAIDESAASSRAATAAPPAAAAQQAGKGLRVQLGAFSSRAAATSAWSTLTGGFTELRSLSPFYVTAGEMIRLQAGPVPDRAAATRICARLTAAGKGCFPVQN</sequence>
<dbReference type="KEGG" id="sphj:BSL82_04010"/>
<dbReference type="PANTHER" id="PTHR45011">
    <property type="entry name" value="DAP3-BINDING CELL DEATH ENHANCER 1"/>
    <property type="match status" value="1"/>
</dbReference>
<dbReference type="SMART" id="SM00671">
    <property type="entry name" value="SEL1"/>
    <property type="match status" value="3"/>
</dbReference>
<dbReference type="Pfam" id="PF05036">
    <property type="entry name" value="SPOR"/>
    <property type="match status" value="1"/>
</dbReference>
<dbReference type="Gene3D" id="3.30.70.1070">
    <property type="entry name" value="Sporulation related repeat"/>
    <property type="match status" value="1"/>
</dbReference>
<organism evidence="4 5">
    <name type="scientific">Tardibacter chloracetimidivorans</name>
    <dbReference type="NCBI Taxonomy" id="1921510"/>
    <lineage>
        <taxon>Bacteria</taxon>
        <taxon>Pseudomonadati</taxon>
        <taxon>Pseudomonadota</taxon>
        <taxon>Alphaproteobacteria</taxon>
        <taxon>Sphingomonadales</taxon>
        <taxon>Sphingomonadaceae</taxon>
        <taxon>Tardibacter</taxon>
    </lineage>
</organism>
<gene>
    <name evidence="4" type="ORF">BSL82_04010</name>
</gene>
<dbReference type="InterPro" id="IPR036680">
    <property type="entry name" value="SPOR-like_sf"/>
</dbReference>
<reference evidence="5" key="1">
    <citation type="submission" date="2016-11" db="EMBL/GenBank/DDBJ databases">
        <title>Complete Genome Sequence of alachlor-degrading Sphingomonas sp. strain JJ-A5.</title>
        <authorList>
            <person name="Lee H."/>
            <person name="Ka J.-O."/>
        </authorList>
    </citation>
    <scope>NUCLEOTIDE SEQUENCE [LARGE SCALE GENOMIC DNA]</scope>
    <source>
        <strain evidence="5">JJ-A5</strain>
    </source>
</reference>
<feature type="compositionally biased region" description="Low complexity" evidence="1">
    <location>
        <begin position="195"/>
        <end position="210"/>
    </location>
</feature>
<feature type="signal peptide" evidence="2">
    <location>
        <begin position="1"/>
        <end position="24"/>
    </location>
</feature>
<evidence type="ECO:0000313" key="4">
    <source>
        <dbReference type="EMBL" id="API58581.1"/>
    </source>
</evidence>
<dbReference type="InterPro" id="IPR011990">
    <property type="entry name" value="TPR-like_helical_dom_sf"/>
</dbReference>
<keyword evidence="2" id="KW-0732">Signal</keyword>
<dbReference type="PANTHER" id="PTHR45011:SF1">
    <property type="entry name" value="DAP3-BINDING CELL DEATH ENHANCER 1"/>
    <property type="match status" value="1"/>
</dbReference>
<feature type="domain" description="SPOR" evidence="3">
    <location>
        <begin position="212"/>
        <end position="291"/>
    </location>
</feature>